<dbReference type="Proteomes" id="UP001212841">
    <property type="component" value="Unassembled WGS sequence"/>
</dbReference>
<comment type="caution">
    <text evidence="11">The sequence shown here is derived from an EMBL/GenBank/DDBJ whole genome shotgun (WGS) entry which is preliminary data.</text>
</comment>
<dbReference type="GO" id="GO:0034245">
    <property type="term" value="C:mitochondrial DNA-directed RNA polymerase complex"/>
    <property type="evidence" value="ECO:0007669"/>
    <property type="project" value="TreeGrafter"/>
</dbReference>
<dbReference type="PROSITE" id="PS00900">
    <property type="entry name" value="RNA_POL_PHAGE_1"/>
    <property type="match status" value="1"/>
</dbReference>
<dbReference type="EC" id="2.7.7.6" evidence="2 9"/>
<evidence type="ECO:0000256" key="6">
    <source>
        <dbReference type="ARBA" id="ARBA00022946"/>
    </source>
</evidence>
<dbReference type="AlphaFoldDB" id="A0AAD5WYZ1"/>
<proteinExistence type="inferred from homology"/>
<comment type="catalytic activity">
    <reaction evidence="8 9">
        <text>RNA(n) + a ribonucleoside 5'-triphosphate = RNA(n+1) + diphosphate</text>
        <dbReference type="Rhea" id="RHEA:21248"/>
        <dbReference type="Rhea" id="RHEA-COMP:14527"/>
        <dbReference type="Rhea" id="RHEA-COMP:17342"/>
        <dbReference type="ChEBI" id="CHEBI:33019"/>
        <dbReference type="ChEBI" id="CHEBI:61557"/>
        <dbReference type="ChEBI" id="CHEBI:140395"/>
        <dbReference type="EC" id="2.7.7.6"/>
    </reaction>
</comment>
<evidence type="ECO:0000256" key="8">
    <source>
        <dbReference type="ARBA" id="ARBA00048552"/>
    </source>
</evidence>
<dbReference type="InterPro" id="IPR046950">
    <property type="entry name" value="DNA-dir_Rpol_C_phage-type"/>
</dbReference>
<evidence type="ECO:0000259" key="10">
    <source>
        <dbReference type="Pfam" id="PF00940"/>
    </source>
</evidence>
<dbReference type="PANTHER" id="PTHR10102">
    <property type="entry name" value="DNA-DIRECTED RNA POLYMERASE, MITOCHONDRIAL"/>
    <property type="match status" value="1"/>
</dbReference>
<dbReference type="InterPro" id="IPR043502">
    <property type="entry name" value="DNA/RNA_pol_sf"/>
</dbReference>
<dbReference type="Gene3D" id="1.10.150.20">
    <property type="entry name" value="5' to 3' exonuclease, C-terminal subdomain"/>
    <property type="match status" value="1"/>
</dbReference>
<dbReference type="InterPro" id="IPR002092">
    <property type="entry name" value="DNA-dir_Rpol_phage-type"/>
</dbReference>
<gene>
    <name evidence="11" type="primary">RPO41</name>
    <name evidence="11" type="ORF">HK097_006748</name>
</gene>
<reference evidence="11" key="1">
    <citation type="submission" date="2020-05" db="EMBL/GenBank/DDBJ databases">
        <title>Phylogenomic resolution of chytrid fungi.</title>
        <authorList>
            <person name="Stajich J.E."/>
            <person name="Amses K."/>
            <person name="Simmons R."/>
            <person name="Seto K."/>
            <person name="Myers J."/>
            <person name="Bonds A."/>
            <person name="Quandt C.A."/>
            <person name="Barry K."/>
            <person name="Liu P."/>
            <person name="Grigoriev I."/>
            <person name="Longcore J.E."/>
            <person name="James T.Y."/>
        </authorList>
    </citation>
    <scope>NUCLEOTIDE SEQUENCE</scope>
    <source>
        <strain evidence="11">JEL0318</strain>
    </source>
</reference>
<evidence type="ECO:0000256" key="9">
    <source>
        <dbReference type="RuleBase" id="RU003805"/>
    </source>
</evidence>
<evidence type="ECO:0000256" key="1">
    <source>
        <dbReference type="ARBA" id="ARBA00009493"/>
    </source>
</evidence>
<protein>
    <recommendedName>
        <fullName evidence="2 9">DNA-directed RNA polymerase</fullName>
        <ecNumber evidence="2 9">2.7.7.6</ecNumber>
    </recommendedName>
</protein>
<name>A0AAD5WYZ1_9FUNG</name>
<organism evidence="11 12">
    <name type="scientific">Rhizophlyctis rosea</name>
    <dbReference type="NCBI Taxonomy" id="64517"/>
    <lineage>
        <taxon>Eukaryota</taxon>
        <taxon>Fungi</taxon>
        <taxon>Fungi incertae sedis</taxon>
        <taxon>Chytridiomycota</taxon>
        <taxon>Chytridiomycota incertae sedis</taxon>
        <taxon>Chytridiomycetes</taxon>
        <taxon>Rhizophlyctidales</taxon>
        <taxon>Rhizophlyctidaceae</taxon>
        <taxon>Rhizophlyctis</taxon>
    </lineage>
</organism>
<sequence length="311" mass="34611">MMNHKIYFPHNVDFRGRAYPLPQHLNHIGNDLSRGLLLFADRKPLTASGLRWLKIHIANLSGNDKISFEDRVLYTESMHSQIIDSANDPLGGGRWWMKGMDKPFQLLGACIEYRNAYQHPGGPERYRSGLPVHQDGTCNGLQHYAALGGDVVGAEQVNLKKGKEDKPGDVYSGVAEVVKGLVDEDFEAGVEEARLMKGRIIRKVVKQTVMTNTYGVTFLGARDQVRNRLKEARADQLRDGAVVGGVDEKGMKVLTDEEIARCSIYTARKLFEGMGKVFEGARGIQGWLNECARVVSGGIDERGLDRDILEE</sequence>
<dbReference type="GO" id="GO:0003899">
    <property type="term" value="F:DNA-directed RNA polymerase activity"/>
    <property type="evidence" value="ECO:0007669"/>
    <property type="project" value="UniProtKB-EC"/>
</dbReference>
<evidence type="ECO:0000313" key="12">
    <source>
        <dbReference type="Proteomes" id="UP001212841"/>
    </source>
</evidence>
<keyword evidence="12" id="KW-1185">Reference proteome</keyword>
<evidence type="ECO:0000313" key="11">
    <source>
        <dbReference type="EMBL" id="KAJ3025122.1"/>
    </source>
</evidence>
<dbReference type="PANTHER" id="PTHR10102:SF0">
    <property type="entry name" value="DNA-DIRECTED RNA POLYMERASE, MITOCHONDRIAL"/>
    <property type="match status" value="1"/>
</dbReference>
<evidence type="ECO:0000256" key="4">
    <source>
        <dbReference type="ARBA" id="ARBA00022679"/>
    </source>
</evidence>
<keyword evidence="6" id="KW-0809">Transit peptide</keyword>
<dbReference type="Gene3D" id="1.10.287.280">
    <property type="match status" value="1"/>
</dbReference>
<dbReference type="GO" id="GO:0006390">
    <property type="term" value="P:mitochondrial transcription"/>
    <property type="evidence" value="ECO:0007669"/>
    <property type="project" value="TreeGrafter"/>
</dbReference>
<evidence type="ECO:0000256" key="7">
    <source>
        <dbReference type="ARBA" id="ARBA00023163"/>
    </source>
</evidence>
<dbReference type="EMBL" id="JADGJD010003176">
    <property type="protein sequence ID" value="KAJ3025122.1"/>
    <property type="molecule type" value="Genomic_DNA"/>
</dbReference>
<accession>A0AAD5WYZ1</accession>
<dbReference type="SUPFAM" id="SSF56672">
    <property type="entry name" value="DNA/RNA polymerases"/>
    <property type="match status" value="1"/>
</dbReference>
<dbReference type="FunFam" id="1.10.287.280:FF:000001">
    <property type="entry name" value="DNA-directed RNA polymerase"/>
    <property type="match status" value="1"/>
</dbReference>
<evidence type="ECO:0000256" key="3">
    <source>
        <dbReference type="ARBA" id="ARBA00022478"/>
    </source>
</evidence>
<dbReference type="GO" id="GO:0001018">
    <property type="term" value="F:mitochondrial promoter sequence-specific DNA binding"/>
    <property type="evidence" value="ECO:0007669"/>
    <property type="project" value="TreeGrafter"/>
</dbReference>
<keyword evidence="4 9" id="KW-0808">Transferase</keyword>
<evidence type="ECO:0000256" key="2">
    <source>
        <dbReference type="ARBA" id="ARBA00012418"/>
    </source>
</evidence>
<evidence type="ECO:0000256" key="5">
    <source>
        <dbReference type="ARBA" id="ARBA00022695"/>
    </source>
</evidence>
<comment type="function">
    <text evidence="9">DNA-dependent RNA polymerase catalyzes the transcription of DNA into RNA using the four ribonucleoside triphosphates as substrates.</text>
</comment>
<dbReference type="Pfam" id="PF00940">
    <property type="entry name" value="RNA_pol"/>
    <property type="match status" value="1"/>
</dbReference>
<keyword evidence="5 9" id="KW-0548">Nucleotidyltransferase</keyword>
<feature type="non-terminal residue" evidence="11">
    <location>
        <position position="311"/>
    </location>
</feature>
<comment type="similarity">
    <text evidence="1 9">Belongs to the phage and mitochondrial RNA polymerase family.</text>
</comment>
<keyword evidence="7 9" id="KW-0804">Transcription</keyword>
<dbReference type="PROSITE" id="PS00489">
    <property type="entry name" value="RNA_POL_PHAGE_2"/>
    <property type="match status" value="1"/>
</dbReference>
<keyword evidence="3 9" id="KW-0240">DNA-directed RNA polymerase</keyword>
<feature type="domain" description="DNA-directed RNA polymerase C-terminal" evidence="10">
    <location>
        <begin position="43"/>
        <end position="300"/>
    </location>
</feature>